<protein>
    <submittedName>
        <fullName evidence="1">Uncharacterized protein</fullName>
    </submittedName>
</protein>
<gene>
    <name evidence="1" type="ORF">ACFS29_04380</name>
</gene>
<proteinExistence type="predicted"/>
<reference evidence="2" key="1">
    <citation type="journal article" date="2019" name="Int. J. Syst. Evol. Microbiol.">
        <title>The Global Catalogue of Microorganisms (GCM) 10K type strain sequencing project: providing services to taxonomists for standard genome sequencing and annotation.</title>
        <authorList>
            <consortium name="The Broad Institute Genomics Platform"/>
            <consortium name="The Broad Institute Genome Sequencing Center for Infectious Disease"/>
            <person name="Wu L."/>
            <person name="Ma J."/>
        </authorList>
    </citation>
    <scope>NUCLEOTIDE SEQUENCE [LARGE SCALE GENOMIC DNA]</scope>
    <source>
        <strain evidence="2">KCTC 32514</strain>
    </source>
</reference>
<dbReference type="EMBL" id="JBHUOS010000001">
    <property type="protein sequence ID" value="MFD2914865.1"/>
    <property type="molecule type" value="Genomic_DNA"/>
</dbReference>
<comment type="caution">
    <text evidence="1">The sequence shown here is derived from an EMBL/GenBank/DDBJ whole genome shotgun (WGS) entry which is preliminary data.</text>
</comment>
<sequence>MKEHKVVFVLVLLITSLLVVEIKSNDNYLKIGDISFTSMKSANSDGFSIITSVNLLPGTKIRFTDSEWNGNHFGFDESDILWEIENDTIKANSVIKFTNLNSIPLVSSGKVYGSMRISKNNEAIFAYTGNERMPIKILSACANDEMGFGTLINTKLTKGTTAIIFQ</sequence>
<keyword evidence="2" id="KW-1185">Reference proteome</keyword>
<name>A0ABW5ZPD9_9FLAO</name>
<organism evidence="1 2">
    <name type="scientific">Psychroserpens luteus</name>
    <dbReference type="NCBI Taxonomy" id="1434066"/>
    <lineage>
        <taxon>Bacteria</taxon>
        <taxon>Pseudomonadati</taxon>
        <taxon>Bacteroidota</taxon>
        <taxon>Flavobacteriia</taxon>
        <taxon>Flavobacteriales</taxon>
        <taxon>Flavobacteriaceae</taxon>
        <taxon>Psychroserpens</taxon>
    </lineage>
</organism>
<accession>A0ABW5ZPD9</accession>
<dbReference type="Proteomes" id="UP001597548">
    <property type="component" value="Unassembled WGS sequence"/>
</dbReference>
<evidence type="ECO:0000313" key="1">
    <source>
        <dbReference type="EMBL" id="MFD2914865.1"/>
    </source>
</evidence>
<dbReference type="RefSeq" id="WP_194507466.1">
    <property type="nucleotide sequence ID" value="NZ_JADILU010000003.1"/>
</dbReference>
<evidence type="ECO:0000313" key="2">
    <source>
        <dbReference type="Proteomes" id="UP001597548"/>
    </source>
</evidence>